<name>A0A370GYE3_9COXI</name>
<feature type="domain" description="F-box" evidence="1">
    <location>
        <begin position="28"/>
        <end position="74"/>
    </location>
</feature>
<dbReference type="SMART" id="SM00256">
    <property type="entry name" value="FBOX"/>
    <property type="match status" value="1"/>
</dbReference>
<organism evidence="2 3">
    <name type="scientific">Aquicella lusitana</name>
    <dbReference type="NCBI Taxonomy" id="254246"/>
    <lineage>
        <taxon>Bacteria</taxon>
        <taxon>Pseudomonadati</taxon>
        <taxon>Pseudomonadota</taxon>
        <taxon>Gammaproteobacteria</taxon>
        <taxon>Legionellales</taxon>
        <taxon>Coxiellaceae</taxon>
        <taxon>Aquicella</taxon>
    </lineage>
</organism>
<proteinExistence type="predicted"/>
<evidence type="ECO:0000313" key="3">
    <source>
        <dbReference type="Proteomes" id="UP000254720"/>
    </source>
</evidence>
<dbReference type="Proteomes" id="UP000254720">
    <property type="component" value="Unassembled WGS sequence"/>
</dbReference>
<sequence>MLMPFSRKKKVDKESKNNKEITTTISANGPFETVPVEVITLILFYLNPPDLVRASEVSKLFYRLASQDILWRRFLQGDADPEKKADAKAFFIHYPQKILPQYANFSPILDKAQNARIFLDSIIQAEWDTGRSWSAHENSLVVRLLKQLEQALKPVKEYKIKGIRPYLFKTQYDRKQLLETLKLIHALPLKPYLALLEEIGTQKSRANPSYFSNIGPLEYTGFARSLIKLVDQYGLKAAVFEQSCLEKILNFLRTYPQNDHMRFLIEILMNPALIFNPALPQWMDTILDKLANRSKITAEAKKRFPELENVADRIVFDILQLQEASERAALVPGYKT</sequence>
<protein>
    <submittedName>
        <fullName evidence="2">F-box associated protein</fullName>
    </submittedName>
</protein>
<gene>
    <name evidence="2" type="ORF">C8D86_10297</name>
</gene>
<keyword evidence="3" id="KW-1185">Reference proteome</keyword>
<dbReference type="AlphaFoldDB" id="A0A370GYE3"/>
<dbReference type="Gene3D" id="1.20.1280.50">
    <property type="match status" value="1"/>
</dbReference>
<dbReference type="InterPro" id="IPR001810">
    <property type="entry name" value="F-box_dom"/>
</dbReference>
<dbReference type="PROSITE" id="PS50181">
    <property type="entry name" value="FBOX"/>
    <property type="match status" value="1"/>
</dbReference>
<dbReference type="InterPro" id="IPR036047">
    <property type="entry name" value="F-box-like_dom_sf"/>
</dbReference>
<reference evidence="2 3" key="1">
    <citation type="submission" date="2018-07" db="EMBL/GenBank/DDBJ databases">
        <title>Genomic Encyclopedia of Type Strains, Phase IV (KMG-IV): sequencing the most valuable type-strain genomes for metagenomic binning, comparative biology and taxonomic classification.</title>
        <authorList>
            <person name="Goeker M."/>
        </authorList>
    </citation>
    <scope>NUCLEOTIDE SEQUENCE [LARGE SCALE GENOMIC DNA]</scope>
    <source>
        <strain evidence="2 3">DSM 16500</strain>
    </source>
</reference>
<dbReference type="EMBL" id="QQAX01000002">
    <property type="protein sequence ID" value="RDI48668.1"/>
    <property type="molecule type" value="Genomic_DNA"/>
</dbReference>
<evidence type="ECO:0000259" key="1">
    <source>
        <dbReference type="PROSITE" id="PS50181"/>
    </source>
</evidence>
<accession>A0A370GYE3</accession>
<evidence type="ECO:0000313" key="2">
    <source>
        <dbReference type="EMBL" id="RDI48668.1"/>
    </source>
</evidence>
<dbReference type="SUPFAM" id="SSF81383">
    <property type="entry name" value="F-box domain"/>
    <property type="match status" value="1"/>
</dbReference>
<dbReference type="Pfam" id="PF12937">
    <property type="entry name" value="F-box-like"/>
    <property type="match status" value="1"/>
</dbReference>
<comment type="caution">
    <text evidence="2">The sequence shown here is derived from an EMBL/GenBank/DDBJ whole genome shotgun (WGS) entry which is preliminary data.</text>
</comment>